<keyword evidence="2" id="KW-1185">Reference proteome</keyword>
<protein>
    <submittedName>
        <fullName evidence="1">16589_t:CDS:1</fullName>
    </submittedName>
</protein>
<gene>
    <name evidence="1" type="ORF">FCALED_LOCUS14058</name>
</gene>
<feature type="non-terminal residue" evidence="1">
    <location>
        <position position="1"/>
    </location>
</feature>
<dbReference type="Proteomes" id="UP000789570">
    <property type="component" value="Unassembled WGS sequence"/>
</dbReference>
<name>A0A9N9N8J9_9GLOM</name>
<dbReference type="EMBL" id="CAJVPQ010009236">
    <property type="protein sequence ID" value="CAG8713747.1"/>
    <property type="molecule type" value="Genomic_DNA"/>
</dbReference>
<evidence type="ECO:0000313" key="2">
    <source>
        <dbReference type="Proteomes" id="UP000789570"/>
    </source>
</evidence>
<organism evidence="1 2">
    <name type="scientific">Funneliformis caledonium</name>
    <dbReference type="NCBI Taxonomy" id="1117310"/>
    <lineage>
        <taxon>Eukaryota</taxon>
        <taxon>Fungi</taxon>
        <taxon>Fungi incertae sedis</taxon>
        <taxon>Mucoromycota</taxon>
        <taxon>Glomeromycotina</taxon>
        <taxon>Glomeromycetes</taxon>
        <taxon>Glomerales</taxon>
        <taxon>Glomeraceae</taxon>
        <taxon>Funneliformis</taxon>
    </lineage>
</organism>
<sequence>RYCIALLVLLKVAYVTVHSLLLERRFLQAIILPGLLRLSFSSKNFHTKLHLADPPDPLYRSLFAICVSASVLTFSLNEVLDTLLNLSELLKIVSCSKKTLSLKFAA</sequence>
<comment type="caution">
    <text evidence="1">The sequence shown here is derived from an EMBL/GenBank/DDBJ whole genome shotgun (WGS) entry which is preliminary data.</text>
</comment>
<evidence type="ECO:0000313" key="1">
    <source>
        <dbReference type="EMBL" id="CAG8713747.1"/>
    </source>
</evidence>
<reference evidence="1" key="1">
    <citation type="submission" date="2021-06" db="EMBL/GenBank/DDBJ databases">
        <authorList>
            <person name="Kallberg Y."/>
            <person name="Tangrot J."/>
            <person name="Rosling A."/>
        </authorList>
    </citation>
    <scope>NUCLEOTIDE SEQUENCE</scope>
    <source>
        <strain evidence="1">UK204</strain>
    </source>
</reference>
<dbReference type="AlphaFoldDB" id="A0A9N9N8J9"/>
<proteinExistence type="predicted"/>
<accession>A0A9N9N8J9</accession>